<evidence type="ECO:0000256" key="11">
    <source>
        <dbReference type="ARBA" id="ARBA00022927"/>
    </source>
</evidence>
<evidence type="ECO:0000256" key="16">
    <source>
        <dbReference type="ARBA" id="ARBA00034006"/>
    </source>
</evidence>
<evidence type="ECO:0000259" key="17">
    <source>
        <dbReference type="SMART" id="SM00382"/>
    </source>
</evidence>
<feature type="domain" description="AAA+ ATPase" evidence="17">
    <location>
        <begin position="172"/>
        <end position="356"/>
    </location>
</feature>
<dbReference type="InterPro" id="IPR005714">
    <property type="entry name" value="ATPase_T3SS_FliI/YscN"/>
</dbReference>
<evidence type="ECO:0000256" key="8">
    <source>
        <dbReference type="ARBA" id="ARBA00022781"/>
    </source>
</evidence>
<evidence type="ECO:0000256" key="4">
    <source>
        <dbReference type="ARBA" id="ARBA00020580"/>
    </source>
</evidence>
<proteinExistence type="inferred from homology"/>
<dbReference type="EC" id="7.1.2.2" evidence="3"/>
<dbReference type="InterPro" id="IPR040627">
    <property type="entry name" value="T3SS_ATPase_C"/>
</dbReference>
<dbReference type="CDD" id="cd01136">
    <property type="entry name" value="ATPase_flagellum-secretory_path_III"/>
    <property type="match status" value="1"/>
</dbReference>
<evidence type="ECO:0000313" key="18">
    <source>
        <dbReference type="EMBL" id="PWN54538.1"/>
    </source>
</evidence>
<dbReference type="AlphaFoldDB" id="A0A383XPI4"/>
<keyword evidence="6" id="KW-0963">Cytoplasm</keyword>
<dbReference type="CDD" id="cd18117">
    <property type="entry name" value="ATP-synt_flagellum-secretory_path_III_N"/>
    <property type="match status" value="1"/>
</dbReference>
<dbReference type="InterPro" id="IPR050053">
    <property type="entry name" value="ATPase_alpha/beta_chains"/>
</dbReference>
<evidence type="ECO:0000256" key="3">
    <source>
        <dbReference type="ARBA" id="ARBA00012473"/>
    </source>
</evidence>
<keyword evidence="12" id="KW-1278">Translocase</keyword>
<dbReference type="PANTHER" id="PTHR15184:SF81">
    <property type="entry name" value="FLAGELLUM-SPECIFIC ATP SYNTHASE"/>
    <property type="match status" value="1"/>
</dbReference>
<keyword evidence="5" id="KW-0813">Transport</keyword>
<accession>A0A383XPI4</accession>
<evidence type="ECO:0000256" key="10">
    <source>
        <dbReference type="ARBA" id="ARBA00022840"/>
    </source>
</evidence>
<comment type="subcellular location">
    <subcellularLocation>
        <location evidence="1">Cytoplasm</location>
    </subcellularLocation>
</comment>
<dbReference type="Pfam" id="PF18269">
    <property type="entry name" value="T3SS_ATPase_C"/>
    <property type="match status" value="1"/>
</dbReference>
<evidence type="ECO:0000256" key="14">
    <source>
        <dbReference type="ARBA" id="ARBA00023225"/>
    </source>
</evidence>
<protein>
    <recommendedName>
        <fullName evidence="4">Flagellum-specific ATP synthase</fullName>
        <ecNumber evidence="3">7.1.2.2</ecNumber>
    </recommendedName>
</protein>
<evidence type="ECO:0000256" key="6">
    <source>
        <dbReference type="ARBA" id="ARBA00022490"/>
    </source>
</evidence>
<sequence length="460" mass="49636">MAVHNLPWATERNERVAQRLGRYSAVPKTESGIVVEGVLKRSIGLTLEASGCQMPIGGHCRVEVEGGSFIEAEVVGFDGNRSFLMPTGDMTGMKANARVLPDRRSGEVAVGDGLLGRVFDGSGQPLDGLPSPRTDRRVSLMGGLINPLEREPITEPLDVGVRAINGLLTVGRGQRIGLFAGSGVGKSSLLGMMTRHTNAEVVVVAMIGERGREVREFVQETLGPEGMQRAVVIATPADRSPLMRVHAAWRATAIAEHFRSRGKHVLLLMDSLTRFAQAQREIGLAVGEPPTTRGYPPSVFARLPMLVERAGNGAKGSGSITAVYTVLTEGDDPNDPVADTARAILDGHVVLSRSIAETGRYPAIDIEASVSRVARQVTSGDYQTLCNEFRQLYSAYQRQIDLIRIGAYQRGSDPVTDRAVDRWSAIFEYLRQSPDEGTSLPESMQALVQVLGLNTEQTNA</sequence>
<dbReference type="Gene3D" id="3.40.50.12240">
    <property type="match status" value="1"/>
</dbReference>
<evidence type="ECO:0000256" key="2">
    <source>
        <dbReference type="ARBA" id="ARBA00008936"/>
    </source>
</evidence>
<evidence type="ECO:0000256" key="15">
    <source>
        <dbReference type="ARBA" id="ARBA00023310"/>
    </source>
</evidence>
<dbReference type="Proteomes" id="UP000251800">
    <property type="component" value="Unassembled WGS sequence"/>
</dbReference>
<dbReference type="Pfam" id="PF00006">
    <property type="entry name" value="ATP-synt_ab"/>
    <property type="match status" value="1"/>
</dbReference>
<dbReference type="InterPro" id="IPR027417">
    <property type="entry name" value="P-loop_NTPase"/>
</dbReference>
<keyword evidence="14" id="KW-1006">Bacterial flagellum protein export</keyword>
<dbReference type="InterPro" id="IPR000194">
    <property type="entry name" value="ATPase_F1/V1/A1_a/bsu_nucl-bd"/>
</dbReference>
<dbReference type="GO" id="GO:0005524">
    <property type="term" value="F:ATP binding"/>
    <property type="evidence" value="ECO:0007669"/>
    <property type="project" value="UniProtKB-KW"/>
</dbReference>
<dbReference type="PROSITE" id="PS00152">
    <property type="entry name" value="ATPASE_ALPHA_BETA"/>
    <property type="match status" value="1"/>
</dbReference>
<dbReference type="RefSeq" id="WP_109721693.1">
    <property type="nucleotide sequence ID" value="NZ_QEQK01000024.1"/>
</dbReference>
<evidence type="ECO:0000256" key="9">
    <source>
        <dbReference type="ARBA" id="ARBA00022795"/>
    </source>
</evidence>
<keyword evidence="15" id="KW-0066">ATP synthesis</keyword>
<keyword evidence="9" id="KW-1005">Bacterial flagellum biogenesis</keyword>
<dbReference type="EMBL" id="QEQK01000024">
    <property type="protein sequence ID" value="PWN54538.1"/>
    <property type="molecule type" value="Genomic_DNA"/>
</dbReference>
<dbReference type="GO" id="GO:0030257">
    <property type="term" value="C:type III protein secretion system complex"/>
    <property type="evidence" value="ECO:0007669"/>
    <property type="project" value="InterPro"/>
</dbReference>
<dbReference type="GO" id="GO:0046933">
    <property type="term" value="F:proton-transporting ATP synthase activity, rotational mechanism"/>
    <property type="evidence" value="ECO:0007669"/>
    <property type="project" value="TreeGrafter"/>
</dbReference>
<dbReference type="InterPro" id="IPR003593">
    <property type="entry name" value="AAA+_ATPase"/>
</dbReference>
<dbReference type="GO" id="GO:0008564">
    <property type="term" value="F:protein-exporting ATPase activity"/>
    <property type="evidence" value="ECO:0007669"/>
    <property type="project" value="UniProtKB-EC"/>
</dbReference>
<keyword evidence="7" id="KW-0547">Nucleotide-binding</keyword>
<comment type="caution">
    <text evidence="18">The sequence shown here is derived from an EMBL/GenBank/DDBJ whole genome shotgun (WGS) entry which is preliminary data.</text>
</comment>
<evidence type="ECO:0000256" key="7">
    <source>
        <dbReference type="ARBA" id="ARBA00022741"/>
    </source>
</evidence>
<dbReference type="GO" id="GO:0030254">
    <property type="term" value="P:protein secretion by the type III secretion system"/>
    <property type="evidence" value="ECO:0007669"/>
    <property type="project" value="InterPro"/>
</dbReference>
<evidence type="ECO:0000256" key="5">
    <source>
        <dbReference type="ARBA" id="ARBA00022448"/>
    </source>
</evidence>
<dbReference type="GO" id="GO:0044781">
    <property type="term" value="P:bacterial-type flagellum organization"/>
    <property type="evidence" value="ECO:0007669"/>
    <property type="project" value="UniProtKB-KW"/>
</dbReference>
<dbReference type="OrthoDB" id="9148544at2"/>
<keyword evidence="13" id="KW-0406">Ion transport</keyword>
<comment type="similarity">
    <text evidence="2">Belongs to the ATPase alpha/beta chains family.</text>
</comment>
<dbReference type="SMART" id="SM00382">
    <property type="entry name" value="AAA"/>
    <property type="match status" value="1"/>
</dbReference>
<comment type="catalytic activity">
    <reaction evidence="16">
        <text>ATP + H2O + cellular proteinSide 1 = ADP + phosphate + cellular proteinSide 2.</text>
        <dbReference type="EC" id="7.4.2.8"/>
    </reaction>
</comment>
<dbReference type="PANTHER" id="PTHR15184">
    <property type="entry name" value="ATP SYNTHASE"/>
    <property type="match status" value="1"/>
</dbReference>
<keyword evidence="8" id="KW-0375">Hydrogen ion transport</keyword>
<dbReference type="FunFam" id="3.40.50.12240:FF:000002">
    <property type="entry name" value="Flagellum-specific ATP synthase FliI"/>
    <property type="match status" value="1"/>
</dbReference>
<evidence type="ECO:0000256" key="1">
    <source>
        <dbReference type="ARBA" id="ARBA00004496"/>
    </source>
</evidence>
<evidence type="ECO:0000313" key="19">
    <source>
        <dbReference type="Proteomes" id="UP000251800"/>
    </source>
</evidence>
<dbReference type="GO" id="GO:0005737">
    <property type="term" value="C:cytoplasm"/>
    <property type="evidence" value="ECO:0007669"/>
    <property type="project" value="UniProtKB-SubCell"/>
</dbReference>
<organism evidence="18 19">
    <name type="scientific">Abyssibacter profundi</name>
    <dbReference type="NCBI Taxonomy" id="2182787"/>
    <lineage>
        <taxon>Bacteria</taxon>
        <taxon>Pseudomonadati</taxon>
        <taxon>Pseudomonadota</taxon>
        <taxon>Gammaproteobacteria</taxon>
        <taxon>Chromatiales</taxon>
        <taxon>Oceanococcaceae</taxon>
        <taxon>Abyssibacter</taxon>
    </lineage>
</organism>
<reference evidence="18 19" key="1">
    <citation type="submission" date="2018-05" db="EMBL/GenBank/DDBJ databases">
        <title>Abyssibacter profundi OUC007T gen. nov., sp. nov, a marine bacterium isolated from seawater of the Mariana Trench.</title>
        <authorList>
            <person name="Zhou S."/>
        </authorList>
    </citation>
    <scope>NUCLEOTIDE SEQUENCE [LARGE SCALE GENOMIC DNA]</scope>
    <source>
        <strain evidence="18 19">OUC007</strain>
    </source>
</reference>
<dbReference type="GO" id="GO:0016887">
    <property type="term" value="F:ATP hydrolysis activity"/>
    <property type="evidence" value="ECO:0007669"/>
    <property type="project" value="InterPro"/>
</dbReference>
<evidence type="ECO:0000256" key="12">
    <source>
        <dbReference type="ARBA" id="ARBA00022967"/>
    </source>
</evidence>
<keyword evidence="11" id="KW-0653">Protein transport</keyword>
<gene>
    <name evidence="18" type="ORF">DEH80_16840</name>
</gene>
<name>A0A383XPI4_9GAMM</name>
<keyword evidence="19" id="KW-1185">Reference proteome</keyword>
<keyword evidence="10" id="KW-0067">ATP-binding</keyword>
<dbReference type="InterPro" id="IPR020003">
    <property type="entry name" value="ATPase_a/bsu_AS"/>
</dbReference>
<evidence type="ECO:0000256" key="13">
    <source>
        <dbReference type="ARBA" id="ARBA00023065"/>
    </source>
</evidence>
<dbReference type="NCBIfam" id="TIGR01026">
    <property type="entry name" value="fliI_yscN"/>
    <property type="match status" value="1"/>
</dbReference>
<dbReference type="SUPFAM" id="SSF52540">
    <property type="entry name" value="P-loop containing nucleoside triphosphate hydrolases"/>
    <property type="match status" value="1"/>
</dbReference>